<dbReference type="InterPro" id="IPR014747">
    <property type="entry name" value="Bac_photo_RC_H_C"/>
</dbReference>
<dbReference type="Pfam" id="PF05239">
    <property type="entry name" value="PRC"/>
    <property type="match status" value="2"/>
</dbReference>
<dbReference type="InterPro" id="IPR011033">
    <property type="entry name" value="PRC_barrel-like_sf"/>
</dbReference>
<dbReference type="PANTHER" id="PTHR36505">
    <property type="entry name" value="BLR1072 PROTEIN"/>
    <property type="match status" value="1"/>
</dbReference>
<name>A0ABT7L1V9_9BACI</name>
<dbReference type="InterPro" id="IPR027275">
    <property type="entry name" value="PRC-brl_dom"/>
</dbReference>
<sequence length="266" mass="30946">MFYLGSTIKNLNIQATDGKLGGIRDILFDDQYWTVRYLVVDTRKWLPGKKVLLSPISFDYVDLEKEIVNVFASKETIKNAPNKEEDQPISKQVEIDLADYYGWPIYWNSYSMLGPWGGYPGPMQLMDAQNQGLIQEEVRSIQSEENHLRSVNEVKGEFFGYQVNTIDEEIGHVTDFVLDEANWKITYLVVETSKLLPGNTKSYLLATDWIQDIQWEKQQVTVDLTKEQVDKGIGFDRNTPITREYEEKLYSSFDKPKYWNSKSHTR</sequence>
<dbReference type="Gene3D" id="3.90.50.10">
    <property type="entry name" value="Photosynthetic Reaction Center, subunit H, domain 2"/>
    <property type="match status" value="2"/>
</dbReference>
<keyword evidence="3" id="KW-1185">Reference proteome</keyword>
<dbReference type="Proteomes" id="UP001235343">
    <property type="component" value="Unassembled WGS sequence"/>
</dbReference>
<evidence type="ECO:0000313" key="3">
    <source>
        <dbReference type="Proteomes" id="UP001235343"/>
    </source>
</evidence>
<gene>
    <name evidence="2" type="ORF">QQS35_05155</name>
</gene>
<dbReference type="RefSeq" id="WP_285930905.1">
    <property type="nucleotide sequence ID" value="NZ_JASTZU010000018.1"/>
</dbReference>
<proteinExistence type="predicted"/>
<dbReference type="PANTHER" id="PTHR36505:SF1">
    <property type="entry name" value="BLR1072 PROTEIN"/>
    <property type="match status" value="1"/>
</dbReference>
<accession>A0ABT7L1V9</accession>
<protein>
    <submittedName>
        <fullName evidence="2">PRC-barrel domain-containing protein</fullName>
    </submittedName>
</protein>
<organism evidence="2 3">
    <name type="scientific">Aquibacillus rhizosphaerae</name>
    <dbReference type="NCBI Taxonomy" id="3051431"/>
    <lineage>
        <taxon>Bacteria</taxon>
        <taxon>Bacillati</taxon>
        <taxon>Bacillota</taxon>
        <taxon>Bacilli</taxon>
        <taxon>Bacillales</taxon>
        <taxon>Bacillaceae</taxon>
        <taxon>Aquibacillus</taxon>
    </lineage>
</organism>
<evidence type="ECO:0000313" key="2">
    <source>
        <dbReference type="EMBL" id="MDL4839844.1"/>
    </source>
</evidence>
<reference evidence="2 3" key="1">
    <citation type="submission" date="2023-06" db="EMBL/GenBank/DDBJ databases">
        <title>Aquibacillus rhizosphaerae LR5S19.</title>
        <authorList>
            <person name="Sun J.-Q."/>
        </authorList>
    </citation>
    <scope>NUCLEOTIDE SEQUENCE [LARGE SCALE GENOMIC DNA]</scope>
    <source>
        <strain evidence="2 3">LR5S19</strain>
    </source>
</reference>
<feature type="domain" description="PRC-barrel" evidence="1">
    <location>
        <begin position="3"/>
        <end position="76"/>
    </location>
</feature>
<dbReference type="SUPFAM" id="SSF50346">
    <property type="entry name" value="PRC-barrel domain"/>
    <property type="match status" value="2"/>
</dbReference>
<evidence type="ECO:0000259" key="1">
    <source>
        <dbReference type="Pfam" id="PF05239"/>
    </source>
</evidence>
<feature type="domain" description="PRC-barrel" evidence="1">
    <location>
        <begin position="157"/>
        <end position="228"/>
    </location>
</feature>
<dbReference type="EMBL" id="JASTZU010000018">
    <property type="protein sequence ID" value="MDL4839844.1"/>
    <property type="molecule type" value="Genomic_DNA"/>
</dbReference>
<comment type="caution">
    <text evidence="2">The sequence shown here is derived from an EMBL/GenBank/DDBJ whole genome shotgun (WGS) entry which is preliminary data.</text>
</comment>